<dbReference type="AlphaFoldDB" id="A0A3L9LSS0"/>
<dbReference type="Proteomes" id="UP000694920">
    <property type="component" value="Unplaced"/>
</dbReference>
<dbReference type="Gene3D" id="1.10.238.20">
    <property type="entry name" value="Pheromone/general odorant binding protein domain"/>
    <property type="match status" value="1"/>
</dbReference>
<keyword evidence="3" id="KW-0964">Secreted</keyword>
<protein>
    <submittedName>
        <fullName evidence="6 7">General odorant-binding protein 56d-like isoform X2</fullName>
    </submittedName>
</protein>
<keyword evidence="4" id="KW-1133">Transmembrane helix</keyword>
<dbReference type="GO" id="GO:0007608">
    <property type="term" value="P:sensory perception of smell"/>
    <property type="evidence" value="ECO:0007669"/>
    <property type="project" value="UniProtKB-ARBA"/>
</dbReference>
<comment type="similarity">
    <text evidence="2">Belongs to the PBP/GOBP family.</text>
</comment>
<evidence type="ECO:0000256" key="1">
    <source>
        <dbReference type="ARBA" id="ARBA00004613"/>
    </source>
</evidence>
<evidence type="ECO:0000256" key="2">
    <source>
        <dbReference type="ARBA" id="ARBA00008098"/>
    </source>
</evidence>
<dbReference type="PANTHER" id="PTHR21364:SF2">
    <property type="entry name" value="GENERAL ODORANT-BINDING PROTEIN 19A"/>
    <property type="match status" value="1"/>
</dbReference>
<feature type="transmembrane region" description="Helical" evidence="4">
    <location>
        <begin position="6"/>
        <end position="24"/>
    </location>
</feature>
<keyword evidence="5" id="KW-1185">Reference proteome</keyword>
<accession>A0A3L9LSS0</accession>
<evidence type="ECO:0000313" key="7">
    <source>
        <dbReference type="RefSeq" id="XP_024938516.1"/>
    </source>
</evidence>
<dbReference type="SMART" id="SM00708">
    <property type="entry name" value="PhBP"/>
    <property type="match status" value="1"/>
</dbReference>
<dbReference type="Pfam" id="PF01395">
    <property type="entry name" value="PBP_GOBP"/>
    <property type="match status" value="1"/>
</dbReference>
<dbReference type="GO" id="GO:0005576">
    <property type="term" value="C:extracellular region"/>
    <property type="evidence" value="ECO:0007669"/>
    <property type="project" value="UniProtKB-SubCell"/>
</dbReference>
<evidence type="ECO:0000256" key="3">
    <source>
        <dbReference type="ARBA" id="ARBA00022525"/>
    </source>
</evidence>
<dbReference type="GeneID" id="107265457"/>
<dbReference type="FunFam" id="1.10.238.20:FF:000001">
    <property type="entry name" value="General odorant-binding protein lush"/>
    <property type="match status" value="1"/>
</dbReference>
<evidence type="ECO:0000313" key="5">
    <source>
        <dbReference type="Proteomes" id="UP000694920"/>
    </source>
</evidence>
<reference evidence="6 7" key="1">
    <citation type="submission" date="2025-04" db="UniProtKB">
        <authorList>
            <consortium name="RefSeq"/>
        </authorList>
    </citation>
    <scope>IDENTIFICATION</scope>
</reference>
<dbReference type="CDD" id="cd23992">
    <property type="entry name" value="PBP_GOBP"/>
    <property type="match status" value="1"/>
</dbReference>
<dbReference type="RefSeq" id="XP_015590413.1">
    <property type="nucleotide sequence ID" value="XM_015734927.2"/>
</dbReference>
<dbReference type="InterPro" id="IPR006170">
    <property type="entry name" value="PBP/GOBP"/>
</dbReference>
<proteinExistence type="inferred from homology"/>
<name>A0A3L9LSS0_CEPCN</name>
<keyword evidence="4" id="KW-0812">Transmembrane</keyword>
<evidence type="ECO:0000313" key="6">
    <source>
        <dbReference type="RefSeq" id="XP_015590413.1"/>
    </source>
</evidence>
<dbReference type="SUPFAM" id="SSF47565">
    <property type="entry name" value="Insect pheromone/odorant-binding proteins"/>
    <property type="match status" value="1"/>
</dbReference>
<evidence type="ECO:0000256" key="4">
    <source>
        <dbReference type="SAM" id="Phobius"/>
    </source>
</evidence>
<dbReference type="GO" id="GO:0005549">
    <property type="term" value="F:odorant binding"/>
    <property type="evidence" value="ECO:0007669"/>
    <property type="project" value="InterPro"/>
</dbReference>
<comment type="subcellular location">
    <subcellularLocation>
        <location evidence="1">Secreted</location>
    </subcellularLocation>
</comment>
<keyword evidence="4" id="KW-0472">Membrane</keyword>
<organism evidence="5 6">
    <name type="scientific">Cephus cinctus</name>
    <name type="common">Wheat stem sawfly</name>
    <dbReference type="NCBI Taxonomy" id="211228"/>
    <lineage>
        <taxon>Eukaryota</taxon>
        <taxon>Metazoa</taxon>
        <taxon>Ecdysozoa</taxon>
        <taxon>Arthropoda</taxon>
        <taxon>Hexapoda</taxon>
        <taxon>Insecta</taxon>
        <taxon>Pterygota</taxon>
        <taxon>Neoptera</taxon>
        <taxon>Endopterygota</taxon>
        <taxon>Hymenoptera</taxon>
        <taxon>Cephoidea</taxon>
        <taxon>Cephidae</taxon>
        <taxon>Cephus</taxon>
    </lineage>
</organism>
<gene>
    <name evidence="6 7" type="primary">LOC107265457</name>
</gene>
<dbReference type="RefSeq" id="XP_024938516.1">
    <property type="nucleotide sequence ID" value="XM_025082748.1"/>
</dbReference>
<sequence length="133" mass="15119">MKALEGFSRILITFIVAVMVIVKADIRRDCRKQSGVSWAALKKLRAGDFNQEDHSVKCYLKCFMVKNGIMSEDNYVDVDKALRHLPRKLQEPSRKILARCKDSAGKDSCDKAFQIAKCYFKSQPGILKNVSFV</sequence>
<dbReference type="PANTHER" id="PTHR21364">
    <property type="entry name" value="GENERAL ODORANT-BINDING PROTEIN 19A"/>
    <property type="match status" value="1"/>
</dbReference>
<dbReference type="InterPro" id="IPR036728">
    <property type="entry name" value="PBP_GOBP_sf"/>
</dbReference>